<sequence>MYYQIPFDFGAVMQGAPLPACDLVESIAQHVQLLVTTKCNENRFDRKYGNSVWDQDFERGLSDADWEDKFKTSLLSALENYEPRIFNINIVVKAEMVEKTWPLKKYTEIKKKVTVLINAQLVESSEKFSFKTELYISPMAVV</sequence>
<comment type="caution">
    <text evidence="2">The sequence shown here is derived from an EMBL/GenBank/DDBJ whole genome shotgun (WGS) entry which is preliminary data.</text>
</comment>
<evidence type="ECO:0000259" key="1">
    <source>
        <dbReference type="Pfam" id="PF04965"/>
    </source>
</evidence>
<protein>
    <submittedName>
        <fullName evidence="2">GPW/gp25 family protein</fullName>
    </submittedName>
</protein>
<feature type="domain" description="IraD/Gp25-like" evidence="1">
    <location>
        <begin position="22"/>
        <end position="98"/>
    </location>
</feature>
<dbReference type="SUPFAM" id="SSF160719">
    <property type="entry name" value="gpW/gp25-like"/>
    <property type="match status" value="1"/>
</dbReference>
<accession>A0ABV3ZCQ6</accession>
<evidence type="ECO:0000313" key="3">
    <source>
        <dbReference type="Proteomes" id="UP001560573"/>
    </source>
</evidence>
<dbReference type="Pfam" id="PF04965">
    <property type="entry name" value="GPW_gp25"/>
    <property type="match status" value="1"/>
</dbReference>
<gene>
    <name evidence="2" type="ORF">QTN47_09120</name>
</gene>
<keyword evidence="3" id="KW-1185">Reference proteome</keyword>
<name>A0ABV3ZCQ6_9BACT</name>
<dbReference type="Proteomes" id="UP001560573">
    <property type="component" value="Unassembled WGS sequence"/>
</dbReference>
<dbReference type="EMBL" id="JAULBC010000002">
    <property type="protein sequence ID" value="MEX6687651.1"/>
    <property type="molecule type" value="Genomic_DNA"/>
</dbReference>
<organism evidence="2 3">
    <name type="scientific">Danxiaibacter flavus</name>
    <dbReference type="NCBI Taxonomy" id="3049108"/>
    <lineage>
        <taxon>Bacteria</taxon>
        <taxon>Pseudomonadati</taxon>
        <taxon>Bacteroidota</taxon>
        <taxon>Chitinophagia</taxon>
        <taxon>Chitinophagales</taxon>
        <taxon>Chitinophagaceae</taxon>
        <taxon>Danxiaibacter</taxon>
    </lineage>
</organism>
<dbReference type="Gene3D" id="3.10.450.40">
    <property type="match status" value="1"/>
</dbReference>
<dbReference type="InterPro" id="IPR007048">
    <property type="entry name" value="IraD/Gp25-like"/>
</dbReference>
<reference evidence="2 3" key="1">
    <citation type="submission" date="2023-07" db="EMBL/GenBank/DDBJ databases">
        <authorList>
            <person name="Lian W.-H."/>
        </authorList>
    </citation>
    <scope>NUCLEOTIDE SEQUENCE [LARGE SCALE GENOMIC DNA]</scope>
    <source>
        <strain evidence="2 3">SYSU DXS3180</strain>
    </source>
</reference>
<evidence type="ECO:0000313" key="2">
    <source>
        <dbReference type="EMBL" id="MEX6687651.1"/>
    </source>
</evidence>
<proteinExistence type="predicted"/>
<dbReference type="RefSeq" id="WP_369329056.1">
    <property type="nucleotide sequence ID" value="NZ_JAULBC010000002.1"/>
</dbReference>